<sequence length="19" mass="2079">MGGGDPAPDHSTDTRPRRR</sequence>
<evidence type="ECO:0000313" key="1">
    <source>
        <dbReference type="EMBL" id="JAE18565.1"/>
    </source>
</evidence>
<name>A0A0A9G0G2_ARUDO</name>
<reference evidence="1" key="2">
    <citation type="journal article" date="2015" name="Data Brief">
        <title>Shoot transcriptome of the giant reed, Arundo donax.</title>
        <authorList>
            <person name="Barrero R.A."/>
            <person name="Guerrero F.D."/>
            <person name="Moolhuijzen P."/>
            <person name="Goolsby J.A."/>
            <person name="Tidwell J."/>
            <person name="Bellgard S.E."/>
            <person name="Bellgard M.I."/>
        </authorList>
    </citation>
    <scope>NUCLEOTIDE SEQUENCE</scope>
    <source>
        <tissue evidence="1">Shoot tissue taken approximately 20 cm above the soil surface</tissue>
    </source>
</reference>
<dbReference type="EMBL" id="GBRH01179331">
    <property type="protein sequence ID" value="JAE18565.1"/>
    <property type="molecule type" value="Transcribed_RNA"/>
</dbReference>
<accession>A0A0A9G0G2</accession>
<protein>
    <submittedName>
        <fullName evidence="1">Uncharacterized protein</fullName>
    </submittedName>
</protein>
<dbReference type="AlphaFoldDB" id="A0A0A9G0G2"/>
<proteinExistence type="predicted"/>
<reference evidence="1" key="1">
    <citation type="submission" date="2014-09" db="EMBL/GenBank/DDBJ databases">
        <authorList>
            <person name="Magalhaes I.L.F."/>
            <person name="Oliveira U."/>
            <person name="Santos F.R."/>
            <person name="Vidigal T.H.D.A."/>
            <person name="Brescovit A.D."/>
            <person name="Santos A.J."/>
        </authorList>
    </citation>
    <scope>NUCLEOTIDE SEQUENCE</scope>
    <source>
        <tissue evidence="1">Shoot tissue taken approximately 20 cm above the soil surface</tissue>
    </source>
</reference>
<organism evidence="1">
    <name type="scientific">Arundo donax</name>
    <name type="common">Giant reed</name>
    <name type="synonym">Donax arundinaceus</name>
    <dbReference type="NCBI Taxonomy" id="35708"/>
    <lineage>
        <taxon>Eukaryota</taxon>
        <taxon>Viridiplantae</taxon>
        <taxon>Streptophyta</taxon>
        <taxon>Embryophyta</taxon>
        <taxon>Tracheophyta</taxon>
        <taxon>Spermatophyta</taxon>
        <taxon>Magnoliopsida</taxon>
        <taxon>Liliopsida</taxon>
        <taxon>Poales</taxon>
        <taxon>Poaceae</taxon>
        <taxon>PACMAD clade</taxon>
        <taxon>Arundinoideae</taxon>
        <taxon>Arundineae</taxon>
        <taxon>Arundo</taxon>
    </lineage>
</organism>